<evidence type="ECO:0000313" key="8">
    <source>
        <dbReference type="EMBL" id="QEA52583.1"/>
    </source>
</evidence>
<dbReference type="Gene3D" id="3.90.180.10">
    <property type="entry name" value="Medium-chain alcohol dehydrogenases, catalytic domain"/>
    <property type="match status" value="1"/>
</dbReference>
<comment type="similarity">
    <text evidence="2 6">Belongs to the zinc-containing alcohol dehydrogenase family.</text>
</comment>
<dbReference type="InterPro" id="IPR020843">
    <property type="entry name" value="ER"/>
</dbReference>
<evidence type="ECO:0000256" key="6">
    <source>
        <dbReference type="RuleBase" id="RU361277"/>
    </source>
</evidence>
<keyword evidence="4 6" id="KW-0862">Zinc</keyword>
<evidence type="ECO:0000256" key="4">
    <source>
        <dbReference type="ARBA" id="ARBA00022833"/>
    </source>
</evidence>
<evidence type="ECO:0000256" key="1">
    <source>
        <dbReference type="ARBA" id="ARBA00001947"/>
    </source>
</evidence>
<sequence length="350" mass="37627">MDNTIAVLEEPGKMVIKPAAIPDPKDDEVLIKVSQVGMCGSDIHGFQFGPYLPPEDPNQVIGLGHEIAGIIEKAGKNVTDLKIGDRVCVEPGVPCYKCEFCLSGHYNVCPDVDFMATAPNYKGALTNYLTHPANLTFKLPDNMSLVEGALVEPAAVGIHAAEMGGNLVGKTIVILGSGAIGLMTTMAAKLSGASKIVVIDVLKNRLNKAMELGATAALDGRDEDIIDKVKSIVGTYGADLVYETAGAIATAKMGLQLVKRTGKFLIVGTIPGETPIDFLKINREVTIQTIFRYVNDYQKTIDMISNHTLDVLAITDKYFDYQDTQKAFEFAVNNKSEFIKGVITVDGTLK</sequence>
<dbReference type="GO" id="GO:0008270">
    <property type="term" value="F:zinc ion binding"/>
    <property type="evidence" value="ECO:0007669"/>
    <property type="project" value="InterPro"/>
</dbReference>
<reference evidence="8 9" key="1">
    <citation type="submission" date="2019-06" db="EMBL/GenBank/DDBJ databases">
        <title>Genome analyses of bacteria isolated from kimchi.</title>
        <authorList>
            <person name="Lee S."/>
            <person name="Ahn S."/>
            <person name="Roh S."/>
        </authorList>
    </citation>
    <scope>NUCLEOTIDE SEQUENCE [LARGE SCALE GENOMIC DNA]</scope>
    <source>
        <strain evidence="8 9">CBA3616</strain>
    </source>
</reference>
<dbReference type="PANTHER" id="PTHR43161">
    <property type="entry name" value="SORBITOL DEHYDROGENASE"/>
    <property type="match status" value="1"/>
</dbReference>
<dbReference type="PROSITE" id="PS00059">
    <property type="entry name" value="ADH_ZINC"/>
    <property type="match status" value="1"/>
</dbReference>
<dbReference type="SUPFAM" id="SSF50129">
    <property type="entry name" value="GroES-like"/>
    <property type="match status" value="1"/>
</dbReference>
<dbReference type="Pfam" id="PF08240">
    <property type="entry name" value="ADH_N"/>
    <property type="match status" value="1"/>
</dbReference>
<evidence type="ECO:0000259" key="7">
    <source>
        <dbReference type="SMART" id="SM00829"/>
    </source>
</evidence>
<name>A0A5B8TCW3_9LACO</name>
<dbReference type="InterPro" id="IPR011032">
    <property type="entry name" value="GroES-like_sf"/>
</dbReference>
<dbReference type="PANTHER" id="PTHR43161:SF9">
    <property type="entry name" value="SORBITOL DEHYDROGENASE"/>
    <property type="match status" value="1"/>
</dbReference>
<dbReference type="SMART" id="SM00829">
    <property type="entry name" value="PKS_ER"/>
    <property type="match status" value="1"/>
</dbReference>
<dbReference type="Pfam" id="PF00107">
    <property type="entry name" value="ADH_zinc_N"/>
    <property type="match status" value="1"/>
</dbReference>
<dbReference type="InterPro" id="IPR013149">
    <property type="entry name" value="ADH-like_C"/>
</dbReference>
<evidence type="ECO:0000256" key="2">
    <source>
        <dbReference type="ARBA" id="ARBA00008072"/>
    </source>
</evidence>
<dbReference type="Proteomes" id="UP000321772">
    <property type="component" value="Chromosome"/>
</dbReference>
<comment type="cofactor">
    <cofactor evidence="1 6">
        <name>Zn(2+)</name>
        <dbReference type="ChEBI" id="CHEBI:29105"/>
    </cofactor>
</comment>
<dbReference type="RefSeq" id="WP_146988461.1">
    <property type="nucleotide sequence ID" value="NZ_CP042392.1"/>
</dbReference>
<feature type="domain" description="Enoyl reductase (ER)" evidence="7">
    <location>
        <begin position="12"/>
        <end position="343"/>
    </location>
</feature>
<organism evidence="8 9">
    <name type="scientific">Loigolactobacillus coryniformis</name>
    <dbReference type="NCBI Taxonomy" id="1610"/>
    <lineage>
        <taxon>Bacteria</taxon>
        <taxon>Bacillati</taxon>
        <taxon>Bacillota</taxon>
        <taxon>Bacilli</taxon>
        <taxon>Lactobacillales</taxon>
        <taxon>Lactobacillaceae</taxon>
        <taxon>Loigolactobacillus</taxon>
    </lineage>
</organism>
<evidence type="ECO:0000256" key="5">
    <source>
        <dbReference type="ARBA" id="ARBA00023002"/>
    </source>
</evidence>
<keyword evidence="3 6" id="KW-0479">Metal-binding</keyword>
<dbReference type="AlphaFoldDB" id="A0A5B8TCW3"/>
<protein>
    <submittedName>
        <fullName evidence="8">NAD(P)-dependent alcohol dehydrogenase</fullName>
    </submittedName>
</protein>
<dbReference type="GO" id="GO:0016616">
    <property type="term" value="F:oxidoreductase activity, acting on the CH-OH group of donors, NAD or NADP as acceptor"/>
    <property type="evidence" value="ECO:0007669"/>
    <property type="project" value="InterPro"/>
</dbReference>
<proteinExistence type="inferred from homology"/>
<evidence type="ECO:0000256" key="3">
    <source>
        <dbReference type="ARBA" id="ARBA00022723"/>
    </source>
</evidence>
<dbReference type="InterPro" id="IPR013154">
    <property type="entry name" value="ADH-like_N"/>
</dbReference>
<dbReference type="InterPro" id="IPR002328">
    <property type="entry name" value="ADH_Zn_CS"/>
</dbReference>
<evidence type="ECO:0000313" key="9">
    <source>
        <dbReference type="Proteomes" id="UP000321772"/>
    </source>
</evidence>
<gene>
    <name evidence="8" type="ORF">FGL77_04195</name>
</gene>
<dbReference type="CDD" id="cd05285">
    <property type="entry name" value="sorbitol_DH"/>
    <property type="match status" value="1"/>
</dbReference>
<accession>A0A5B8TCW3</accession>
<dbReference type="Gene3D" id="3.40.50.720">
    <property type="entry name" value="NAD(P)-binding Rossmann-like Domain"/>
    <property type="match status" value="1"/>
</dbReference>
<dbReference type="EMBL" id="CP042392">
    <property type="protein sequence ID" value="QEA52583.1"/>
    <property type="molecule type" value="Genomic_DNA"/>
</dbReference>
<keyword evidence="5" id="KW-0560">Oxidoreductase</keyword>
<dbReference type="SUPFAM" id="SSF51735">
    <property type="entry name" value="NAD(P)-binding Rossmann-fold domains"/>
    <property type="match status" value="1"/>
</dbReference>
<dbReference type="InterPro" id="IPR045306">
    <property type="entry name" value="SDH-like"/>
</dbReference>
<dbReference type="InterPro" id="IPR036291">
    <property type="entry name" value="NAD(P)-bd_dom_sf"/>
</dbReference>